<evidence type="ECO:0000256" key="6">
    <source>
        <dbReference type="ARBA" id="ARBA00023054"/>
    </source>
</evidence>
<evidence type="ECO:0000256" key="2">
    <source>
        <dbReference type="ARBA" id="ARBA00022454"/>
    </source>
</evidence>
<evidence type="ECO:0000256" key="10">
    <source>
        <dbReference type="RuleBase" id="RU368072"/>
    </source>
</evidence>
<evidence type="ECO:0000256" key="4">
    <source>
        <dbReference type="ARBA" id="ARBA00022776"/>
    </source>
</evidence>
<evidence type="ECO:0000256" key="11">
    <source>
        <dbReference type="SAM" id="MobiDB-lite"/>
    </source>
</evidence>
<gene>
    <name evidence="13" type="ORF">MSPICULIGERA_LOCUS14832</name>
</gene>
<keyword evidence="3 10" id="KW-0132">Cell division</keyword>
<proteinExistence type="inferred from homology"/>
<feature type="non-terminal residue" evidence="13">
    <location>
        <position position="1"/>
    </location>
</feature>
<dbReference type="Proteomes" id="UP001177023">
    <property type="component" value="Unassembled WGS sequence"/>
</dbReference>
<comment type="subcellular location">
    <subcellularLocation>
        <location evidence="10">Chromosome</location>
        <location evidence="10">Centromere</location>
        <location evidence="10">Kinetochore</location>
    </subcellularLocation>
    <subcellularLocation>
        <location evidence="10">Nucleus</location>
    </subcellularLocation>
</comment>
<dbReference type="GO" id="GO:0051301">
    <property type="term" value="P:cell division"/>
    <property type="evidence" value="ECO:0007669"/>
    <property type="project" value="UniProtKB-UniRule"/>
</dbReference>
<evidence type="ECO:0000256" key="1">
    <source>
        <dbReference type="ARBA" id="ARBA00007050"/>
    </source>
</evidence>
<accession>A0AA36G1Z6</accession>
<reference evidence="13" key="1">
    <citation type="submission" date="2023-06" db="EMBL/GenBank/DDBJ databases">
        <authorList>
            <person name="Delattre M."/>
        </authorList>
    </citation>
    <scope>NUCLEOTIDE SEQUENCE</scope>
    <source>
        <strain evidence="13">AF72</strain>
    </source>
</reference>
<protein>
    <recommendedName>
        <fullName evidence="10">Kinetochore protein NDC80</fullName>
    </recommendedName>
</protein>
<feature type="compositionally biased region" description="Polar residues" evidence="11">
    <location>
        <begin position="1"/>
        <end position="14"/>
    </location>
</feature>
<dbReference type="GO" id="GO:0051315">
    <property type="term" value="P:attachment of mitotic spindle microtubules to kinetochore"/>
    <property type="evidence" value="ECO:0007669"/>
    <property type="project" value="UniProtKB-UniRule"/>
</dbReference>
<comment type="similarity">
    <text evidence="1 10">Belongs to the NDC80/HEC1 family.</text>
</comment>
<keyword evidence="6" id="KW-0175">Coiled coil</keyword>
<comment type="subunit">
    <text evidence="10">Component of the NDC80 complex.</text>
</comment>
<dbReference type="PANTHER" id="PTHR10643:SF2">
    <property type="entry name" value="KINETOCHORE PROTEIN NDC80 HOMOLOG"/>
    <property type="match status" value="1"/>
</dbReference>
<evidence type="ECO:0000256" key="9">
    <source>
        <dbReference type="ARBA" id="ARBA00023328"/>
    </source>
</evidence>
<dbReference type="AlphaFoldDB" id="A0AA36G1Z6"/>
<dbReference type="InterPro" id="IPR055260">
    <property type="entry name" value="Ndc80_CH"/>
</dbReference>
<keyword evidence="5 10" id="KW-0995">Kinetochore</keyword>
<feature type="region of interest" description="Disordered" evidence="11">
    <location>
        <begin position="463"/>
        <end position="487"/>
    </location>
</feature>
<keyword evidence="4 10" id="KW-0498">Mitosis</keyword>
<dbReference type="GO" id="GO:0031262">
    <property type="term" value="C:Ndc80 complex"/>
    <property type="evidence" value="ECO:0007669"/>
    <property type="project" value="UniProtKB-UniRule"/>
</dbReference>
<dbReference type="Gene3D" id="1.10.418.30">
    <property type="entry name" value="Ncd80 complex, Ncd80 subunit"/>
    <property type="match status" value="1"/>
</dbReference>
<keyword evidence="14" id="KW-1185">Reference proteome</keyword>
<evidence type="ECO:0000256" key="5">
    <source>
        <dbReference type="ARBA" id="ARBA00022838"/>
    </source>
</evidence>
<keyword evidence="8 10" id="KW-0131">Cell cycle</keyword>
<comment type="function">
    <text evidence="10">Acts as a component of the essential kinetochore-associated NDC80 complex, which is required for chromosome segregation and spindle checkpoint activity.</text>
</comment>
<keyword evidence="7 10" id="KW-0539">Nucleus</keyword>
<sequence>MRPSAATPTMNRRQTMPAPSAQRQVAATPARNSVLPGAAFGVQSARRSSFFKGSSVLKDPRPLSDGMYRAEMVRKLHNFLRENCGAEISEKTVRSPGAREFVLMFENIYQHLSPTFKVKGRMEEEIPRVFAKLGYPFPLKSSTLQTVGASHSIPHVLGALCWLVDLVQITLSIQPSDVLLGSKGHEDSTKATLKYMLKQNVFKSEAGAKMDPAFYEGKVAQLRAQLRSAGEHPNIEEAKERLELAKTEYDTLMEEAGEGQLKCELHALQGDLRVQRQFVGELELENRRVLEQVAALKSGNKNREELQQQLLTQIEEKQMTIQRQTAMHKITPEQARAIKGEIASFRSQISSLRAELDDVGKNKWKEGPLLKNELFKYNQMFDEWVREVHDLKRAIDGHSVAVQSEHHEPLSAQALFQRVTQDCPKMLRDARKELEDVVRQIRSRTGKCKQDIDSKKVDLKSLQRQNETKKKEAQLEERKRTREREQWDNERKGLEVEIENLQLERVRLVDKKTEASRLDTEIKQAQAALKAQEGELEDYVTAVLYQMLDEVAALSSGVDEQKAMLVRTAESNNSLVEAVLELDLDAQKENISTHQIKTPRHK</sequence>
<keyword evidence="2 10" id="KW-0158">Chromosome</keyword>
<evidence type="ECO:0000259" key="12">
    <source>
        <dbReference type="Pfam" id="PF03801"/>
    </source>
</evidence>
<keyword evidence="9 10" id="KW-0137">Centromere</keyword>
<dbReference type="InterPro" id="IPR005550">
    <property type="entry name" value="Kinetochore_Ndc80"/>
</dbReference>
<evidence type="ECO:0000256" key="8">
    <source>
        <dbReference type="ARBA" id="ARBA00023306"/>
    </source>
</evidence>
<feature type="domain" description="Kinetochore protein Ndc80 CH" evidence="12">
    <location>
        <begin position="46"/>
        <end position="170"/>
    </location>
</feature>
<dbReference type="EMBL" id="CATQJA010002644">
    <property type="protein sequence ID" value="CAJ0576542.1"/>
    <property type="molecule type" value="Genomic_DNA"/>
</dbReference>
<evidence type="ECO:0000313" key="13">
    <source>
        <dbReference type="EMBL" id="CAJ0576542.1"/>
    </source>
</evidence>
<dbReference type="GO" id="GO:0005634">
    <property type="term" value="C:nucleus"/>
    <property type="evidence" value="ECO:0007669"/>
    <property type="project" value="UniProtKB-SubCell"/>
</dbReference>
<evidence type="ECO:0000313" key="14">
    <source>
        <dbReference type="Proteomes" id="UP001177023"/>
    </source>
</evidence>
<organism evidence="13 14">
    <name type="scientific">Mesorhabditis spiculigera</name>
    <dbReference type="NCBI Taxonomy" id="96644"/>
    <lineage>
        <taxon>Eukaryota</taxon>
        <taxon>Metazoa</taxon>
        <taxon>Ecdysozoa</taxon>
        <taxon>Nematoda</taxon>
        <taxon>Chromadorea</taxon>
        <taxon>Rhabditida</taxon>
        <taxon>Rhabditina</taxon>
        <taxon>Rhabditomorpha</taxon>
        <taxon>Rhabditoidea</taxon>
        <taxon>Rhabditidae</taxon>
        <taxon>Mesorhabditinae</taxon>
        <taxon>Mesorhabditis</taxon>
    </lineage>
</organism>
<dbReference type="PANTHER" id="PTHR10643">
    <property type="entry name" value="KINETOCHORE PROTEIN NDC80"/>
    <property type="match status" value="1"/>
</dbReference>
<name>A0AA36G1Z6_9BILA</name>
<evidence type="ECO:0000256" key="3">
    <source>
        <dbReference type="ARBA" id="ARBA00022618"/>
    </source>
</evidence>
<evidence type="ECO:0000256" key="7">
    <source>
        <dbReference type="ARBA" id="ARBA00023242"/>
    </source>
</evidence>
<dbReference type="Pfam" id="PF03801">
    <property type="entry name" value="Ndc80_HEC"/>
    <property type="match status" value="1"/>
</dbReference>
<dbReference type="InterPro" id="IPR038273">
    <property type="entry name" value="Ndc80_sf"/>
</dbReference>
<comment type="caution">
    <text evidence="13">The sequence shown here is derived from an EMBL/GenBank/DDBJ whole genome shotgun (WGS) entry which is preliminary data.</text>
</comment>
<feature type="region of interest" description="Disordered" evidence="11">
    <location>
        <begin position="1"/>
        <end position="28"/>
    </location>
</feature>